<evidence type="ECO:0000256" key="6">
    <source>
        <dbReference type="ARBA" id="ARBA00022989"/>
    </source>
</evidence>
<dbReference type="InterPro" id="IPR013210">
    <property type="entry name" value="LRR_N_plant-typ"/>
</dbReference>
<keyword evidence="5" id="KW-0677">Repeat</keyword>
<keyword evidence="7" id="KW-0472">Membrane</keyword>
<dbReference type="EMBL" id="JAGKQM010000006">
    <property type="protein sequence ID" value="KAH0924042.1"/>
    <property type="molecule type" value="Genomic_DNA"/>
</dbReference>
<dbReference type="InterPro" id="IPR011006">
    <property type="entry name" value="CheY-like_superfamily"/>
</dbReference>
<evidence type="ECO:0000256" key="1">
    <source>
        <dbReference type="ARBA" id="ARBA00004167"/>
    </source>
</evidence>
<comment type="caution">
    <text evidence="11">The sequence shown here is derived from an EMBL/GenBank/DDBJ whole genome shotgun (WGS) entry which is preliminary data.</text>
</comment>
<reference evidence="11 12" key="1">
    <citation type="submission" date="2021-05" db="EMBL/GenBank/DDBJ databases">
        <title>Genome Assembly of Synthetic Allotetraploid Brassica napus Reveals Homoeologous Exchanges between Subgenomes.</title>
        <authorList>
            <person name="Davis J.T."/>
        </authorList>
    </citation>
    <scope>NUCLEOTIDE SEQUENCE [LARGE SCALE GENOMIC DNA]</scope>
    <source>
        <strain evidence="12">cv. Da-Ae</strain>
        <tissue evidence="11">Seedling</tissue>
    </source>
</reference>
<evidence type="ECO:0000256" key="5">
    <source>
        <dbReference type="ARBA" id="ARBA00022737"/>
    </source>
</evidence>
<evidence type="ECO:0000313" key="11">
    <source>
        <dbReference type="EMBL" id="KAH0924042.1"/>
    </source>
</evidence>
<dbReference type="Proteomes" id="UP000824890">
    <property type="component" value="Unassembled WGS sequence"/>
</dbReference>
<evidence type="ECO:0000313" key="12">
    <source>
        <dbReference type="Proteomes" id="UP000824890"/>
    </source>
</evidence>
<name>A0ABQ8D3V6_BRANA</name>
<keyword evidence="6" id="KW-1133">Transmembrane helix</keyword>
<proteinExistence type="predicted"/>
<dbReference type="PANTHER" id="PTHR47986">
    <property type="entry name" value="OSJNBA0070M12.3 PROTEIN"/>
    <property type="match status" value="1"/>
</dbReference>
<dbReference type="InterPro" id="IPR032675">
    <property type="entry name" value="LRR_dom_sf"/>
</dbReference>
<dbReference type="PANTHER" id="PTHR47986:SF24">
    <property type="entry name" value="RECEPTOR-LIKE KINASE TMK3"/>
    <property type="match status" value="1"/>
</dbReference>
<dbReference type="InterPro" id="IPR052422">
    <property type="entry name" value="Auxin_Ser/Thr_Kinase"/>
</dbReference>
<dbReference type="Gene3D" id="3.80.10.10">
    <property type="entry name" value="Ribonuclease Inhibitor"/>
    <property type="match status" value="2"/>
</dbReference>
<evidence type="ECO:0000256" key="9">
    <source>
        <dbReference type="ARBA" id="ARBA00023180"/>
    </source>
</evidence>
<evidence type="ECO:0000256" key="3">
    <source>
        <dbReference type="ARBA" id="ARBA00022692"/>
    </source>
</evidence>
<keyword evidence="9" id="KW-0325">Glycoprotein</keyword>
<accession>A0ABQ8D3V6</accession>
<dbReference type="SUPFAM" id="SSF52172">
    <property type="entry name" value="CheY-like"/>
    <property type="match status" value="1"/>
</dbReference>
<dbReference type="Pfam" id="PF00560">
    <property type="entry name" value="LRR_1"/>
    <property type="match status" value="1"/>
</dbReference>
<gene>
    <name evidence="11" type="ORF">HID58_024060</name>
</gene>
<evidence type="ECO:0000256" key="7">
    <source>
        <dbReference type="ARBA" id="ARBA00023136"/>
    </source>
</evidence>
<evidence type="ECO:0000256" key="8">
    <source>
        <dbReference type="ARBA" id="ARBA00023170"/>
    </source>
</evidence>
<keyword evidence="3" id="KW-0812">Transmembrane</keyword>
<organism evidence="11 12">
    <name type="scientific">Brassica napus</name>
    <name type="common">Rape</name>
    <dbReference type="NCBI Taxonomy" id="3708"/>
    <lineage>
        <taxon>Eukaryota</taxon>
        <taxon>Viridiplantae</taxon>
        <taxon>Streptophyta</taxon>
        <taxon>Embryophyta</taxon>
        <taxon>Tracheophyta</taxon>
        <taxon>Spermatophyta</taxon>
        <taxon>Magnoliopsida</taxon>
        <taxon>eudicotyledons</taxon>
        <taxon>Gunneridae</taxon>
        <taxon>Pentapetalae</taxon>
        <taxon>rosids</taxon>
        <taxon>malvids</taxon>
        <taxon>Brassicales</taxon>
        <taxon>Brassicaceae</taxon>
        <taxon>Brassiceae</taxon>
        <taxon>Brassica</taxon>
    </lineage>
</organism>
<comment type="subcellular location">
    <subcellularLocation>
        <location evidence="1">Membrane</location>
        <topology evidence="1">Single-pass membrane protein</topology>
    </subcellularLocation>
</comment>
<evidence type="ECO:0000256" key="2">
    <source>
        <dbReference type="ARBA" id="ARBA00022614"/>
    </source>
</evidence>
<evidence type="ECO:0000259" key="10">
    <source>
        <dbReference type="Pfam" id="PF08263"/>
    </source>
</evidence>
<sequence length="395" mass="44076">MSEDLLDLWISATFINEYRAHPKGDVRAEDEAVVFHSVVRREVRDIAVVDRRLISSQIDSVSQIGDRLIENGGGSQTGFVSRWFREAKEREKLRDGRIGFCHESPDGGGLKDDATIMQSLKSYLNLTSDVHWSDPDPCKWDGVICGENNRITRILLREKGITETLPQDLGKLSDLVEVDLLNNDVSGPIPDLSGLQYLRSFNVEHNMLTGFVPLSYIRFELTGTISPSFAKLTSLETIDLSNNNLIGSIPTKLTTLPMLRTVNVSINNINGAVPTFSASVNVVTSGFEATLQIRVMEKEAKEKTKLEWHLPILAKTADVTHTTYEECLKSGMDGYVSNPFEEENLYKSVAKSFKANPISDSSYKEVMCRYELCRLHASILQHLASSLSLPVISSY</sequence>
<keyword evidence="12" id="KW-1185">Reference proteome</keyword>
<dbReference type="Pfam" id="PF08263">
    <property type="entry name" value="LRRNT_2"/>
    <property type="match status" value="1"/>
</dbReference>
<protein>
    <recommendedName>
        <fullName evidence="10">Leucine-rich repeat-containing N-terminal plant-type domain-containing protein</fullName>
    </recommendedName>
</protein>
<keyword evidence="8" id="KW-0675">Receptor</keyword>
<dbReference type="Gene3D" id="3.40.50.2300">
    <property type="match status" value="1"/>
</dbReference>
<keyword evidence="4" id="KW-0732">Signal</keyword>
<feature type="domain" description="Leucine-rich repeat-containing N-terminal plant-type" evidence="10">
    <location>
        <begin position="111"/>
        <end position="145"/>
    </location>
</feature>
<dbReference type="InterPro" id="IPR001611">
    <property type="entry name" value="Leu-rich_rpt"/>
</dbReference>
<keyword evidence="2" id="KW-0433">Leucine-rich repeat</keyword>
<evidence type="ECO:0000256" key="4">
    <source>
        <dbReference type="ARBA" id="ARBA00022729"/>
    </source>
</evidence>
<dbReference type="SUPFAM" id="SSF52058">
    <property type="entry name" value="L domain-like"/>
    <property type="match status" value="1"/>
</dbReference>